<reference evidence="2" key="1">
    <citation type="submission" date="2019-12" db="EMBL/GenBank/DDBJ databases">
        <authorList>
            <person name="Cremers G."/>
        </authorList>
    </citation>
    <scope>NUCLEOTIDE SEQUENCE</scope>
    <source>
        <strain evidence="2">Vvax</strain>
    </source>
</reference>
<gene>
    <name evidence="2" type="primary">uctC_10</name>
    <name evidence="2" type="ORF">VVAX_06450</name>
</gene>
<accession>A0A679JI24</accession>
<keyword evidence="1 2" id="KW-0808">Transferase</keyword>
<dbReference type="InterPro" id="IPR044855">
    <property type="entry name" value="CoA-Trfase_III_dom3_sf"/>
</dbReference>
<dbReference type="Gene3D" id="3.30.1540.10">
    <property type="entry name" value="formyl-coa transferase, domain 3"/>
    <property type="match status" value="1"/>
</dbReference>
<dbReference type="InterPro" id="IPR050483">
    <property type="entry name" value="CoA-transferase_III_domain"/>
</dbReference>
<name>A0A679JI24_VARPD</name>
<sequence>MHPEDRMRVSFSAAPRRLSLRPDLPAMSFSSPVQPLAGLRVLDLSRVLAGPMCAMALADLGADVIKVEHPSRGDDTRDWGVRVGTRNTSYFNSANRNKRSVTIDLQSSEGVRIATELAMQSDVVIENFKVGGADKLGLGYAQLSALNPRLVYCSISGYSRMTAEAERPGYDLLVQGEAGIMAMNGEAGQGPLKFGVAAVDMFTGMYAGQAILAALYERHATGRGRHVQMALYDSGLMITSYYGMEALLKGSDPPKFGNAHPSIVPYGVFDAADGPLVITVGNNGQFVRFCEQVVGRPEWAADERFATNTARSANREVLLPLVREALRAFSRRELLAKLGEAQIPCGEVLGMHEALTSARTSDAKLLHRFEDPEAGTQAVLAPPYVLDGERAAVRRPPPHLGQHTDEVLRELLGMDDGAIAAARAQQAI</sequence>
<dbReference type="Pfam" id="PF02515">
    <property type="entry name" value="CoA_transf_3"/>
    <property type="match status" value="1"/>
</dbReference>
<dbReference type="PANTHER" id="PTHR48207:SF3">
    <property type="entry name" value="SUCCINATE--HYDROXYMETHYLGLUTARATE COA-TRANSFERASE"/>
    <property type="match status" value="1"/>
</dbReference>
<proteinExistence type="predicted"/>
<dbReference type="Gene3D" id="3.40.50.10540">
    <property type="entry name" value="Crotonobetainyl-coa:carnitine coa-transferase, domain 1"/>
    <property type="match status" value="1"/>
</dbReference>
<protein>
    <submittedName>
        <fullName evidence="2">Acetyl-CoA:oxalate CoA-transferase</fullName>
        <ecNumber evidence="2">2.8.3.19</ecNumber>
    </submittedName>
</protein>
<evidence type="ECO:0000313" key="2">
    <source>
        <dbReference type="EMBL" id="CAA2110189.1"/>
    </source>
</evidence>
<dbReference type="InterPro" id="IPR023606">
    <property type="entry name" value="CoA-Trfase_III_dom_1_sf"/>
</dbReference>
<organism evidence="2">
    <name type="scientific">Variovorax paradoxus</name>
    <dbReference type="NCBI Taxonomy" id="34073"/>
    <lineage>
        <taxon>Bacteria</taxon>
        <taxon>Pseudomonadati</taxon>
        <taxon>Pseudomonadota</taxon>
        <taxon>Betaproteobacteria</taxon>
        <taxon>Burkholderiales</taxon>
        <taxon>Comamonadaceae</taxon>
        <taxon>Variovorax</taxon>
    </lineage>
</organism>
<dbReference type="EMBL" id="LR743508">
    <property type="protein sequence ID" value="CAA2110189.1"/>
    <property type="molecule type" value="Genomic_DNA"/>
</dbReference>
<dbReference type="PANTHER" id="PTHR48207">
    <property type="entry name" value="SUCCINATE--HYDROXYMETHYLGLUTARATE COA-TRANSFERASE"/>
    <property type="match status" value="1"/>
</dbReference>
<evidence type="ECO:0000256" key="1">
    <source>
        <dbReference type="ARBA" id="ARBA00022679"/>
    </source>
</evidence>
<dbReference type="InterPro" id="IPR003673">
    <property type="entry name" value="CoA-Trfase_fam_III"/>
</dbReference>
<dbReference type="EC" id="2.8.3.19" evidence="2"/>
<dbReference type="GO" id="GO:0008410">
    <property type="term" value="F:CoA-transferase activity"/>
    <property type="evidence" value="ECO:0007669"/>
    <property type="project" value="TreeGrafter"/>
</dbReference>
<dbReference type="SUPFAM" id="SSF89796">
    <property type="entry name" value="CoA-transferase family III (CaiB/BaiF)"/>
    <property type="match status" value="1"/>
</dbReference>
<dbReference type="AlphaFoldDB" id="A0A679JI24"/>